<organism evidence="1 2">
    <name type="scientific">Dehalogenimonas etheniformans</name>
    <dbReference type="NCBI Taxonomy" id="1536648"/>
    <lineage>
        <taxon>Bacteria</taxon>
        <taxon>Bacillati</taxon>
        <taxon>Chloroflexota</taxon>
        <taxon>Dehalococcoidia</taxon>
        <taxon>Dehalococcoidales</taxon>
        <taxon>Dehalococcoidaceae</taxon>
        <taxon>Dehalogenimonas</taxon>
    </lineage>
</organism>
<evidence type="ECO:0000313" key="1">
    <source>
        <dbReference type="EMBL" id="PPD58248.1"/>
    </source>
</evidence>
<dbReference type="RefSeq" id="WP_102331256.1">
    <property type="nucleotide sequence ID" value="NZ_CP058566.2"/>
</dbReference>
<dbReference type="EMBL" id="JQAN02000009">
    <property type="protein sequence ID" value="PPD58248.1"/>
    <property type="molecule type" value="Genomic_DNA"/>
</dbReference>
<dbReference type="OrthoDB" id="3285202at2"/>
<evidence type="ECO:0000313" key="2">
    <source>
        <dbReference type="Proteomes" id="UP000235653"/>
    </source>
</evidence>
<comment type="caution">
    <text evidence="1">The sequence shown here is derived from an EMBL/GenBank/DDBJ whole genome shotgun (WGS) entry which is preliminary data.</text>
</comment>
<reference evidence="1 2" key="1">
    <citation type="journal article" date="2017" name="ISME J.">
        <title>Grape pomace compost harbors organohalide-respiring Dehalogenimonas species with novel reductive dehalogenase genes.</title>
        <authorList>
            <person name="Yang Y."/>
            <person name="Higgins S.A."/>
            <person name="Yan J."/>
            <person name="Simsir B."/>
            <person name="Chourey K."/>
            <person name="Iyer R."/>
            <person name="Hettich R.L."/>
            <person name="Baldwin B."/>
            <person name="Ogles D.M."/>
            <person name="Loffler F.E."/>
        </authorList>
    </citation>
    <scope>NUCLEOTIDE SEQUENCE [LARGE SCALE GENOMIC DNA]</scope>
    <source>
        <strain evidence="1 2">GP</strain>
    </source>
</reference>
<protein>
    <submittedName>
        <fullName evidence="1">Uncharacterized protein</fullName>
    </submittedName>
</protein>
<name>A0A2P5P7G5_9CHLR</name>
<keyword evidence="2" id="KW-1185">Reference proteome</keyword>
<gene>
    <name evidence="1" type="ORF">JP09_005510</name>
</gene>
<dbReference type="Proteomes" id="UP000235653">
    <property type="component" value="Unassembled WGS sequence"/>
</dbReference>
<accession>A0A2P5P7G5</accession>
<proteinExistence type="predicted"/>
<dbReference type="AlphaFoldDB" id="A0A2P5P7G5"/>
<sequence length="307" mass="34300">MSENSLLRFKFEGDSIHDGRILYDDLSTFVSNISLTIDRIINRLQTGESIKSGRPSKTAQSLSALEIVSVRKGSFAIELDLRRNGHQFPGWDMGEQAVDILLKGIGAIEESKPLPVEFDHGVLITLRDAGKIIDRGIQNVNLNSHSPFGVRKAQYSKPVREQVITKINRFEQSFATIEGRITSVDAKEDRLRCRIEPSFGEPTLCQFDEQMAEKILSLVRKFVQARGEANYDVVTGKITMLYIKDLELVEESLGGGTSSPVSSFWKNVKFDELASQQGIYPVSDLKVIMGGWPEDEDIDAFLASIRS</sequence>